<dbReference type="EMBL" id="JBCFQL010000009">
    <property type="protein sequence ID" value="MFA9191650.1"/>
    <property type="molecule type" value="Genomic_DNA"/>
</dbReference>
<reference evidence="10 11" key="1">
    <citation type="submission" date="2024-04" db="EMBL/GenBank/DDBJ databases">
        <title>New Clade of Flavobacterium.</title>
        <authorList>
            <person name="Matos L."/>
            <person name="Proenca D.N."/>
            <person name="Fransisco R.M."/>
            <person name="Chung A.P."/>
            <person name="Maccario L."/>
            <person name="Sorensen S.J."/>
            <person name="Morais P.V."/>
        </authorList>
    </citation>
    <scope>NUCLEOTIDE SEQUENCE [LARGE SCALE GENOMIC DNA]</scope>
    <source>
        <strain evidence="10 11">FZUC8N2.13</strain>
    </source>
</reference>
<evidence type="ECO:0000256" key="4">
    <source>
        <dbReference type="ARBA" id="ARBA00022452"/>
    </source>
</evidence>
<dbReference type="InterPro" id="IPR050286">
    <property type="entry name" value="G_neg_Bact_CarbUptk_Porin"/>
</dbReference>
<evidence type="ECO:0000256" key="6">
    <source>
        <dbReference type="ARBA" id="ARBA00023065"/>
    </source>
</evidence>
<evidence type="ECO:0000313" key="10">
    <source>
        <dbReference type="EMBL" id="MFA9191650.1"/>
    </source>
</evidence>
<keyword evidence="7" id="KW-0626">Porin</keyword>
<evidence type="ECO:0000256" key="2">
    <source>
        <dbReference type="ARBA" id="ARBA00007055"/>
    </source>
</evidence>
<dbReference type="SUPFAM" id="SSF56935">
    <property type="entry name" value="Porins"/>
    <property type="match status" value="1"/>
</dbReference>
<keyword evidence="3" id="KW-0813">Transport</keyword>
<comment type="caution">
    <text evidence="10">The sequence shown here is derived from an EMBL/GenBank/DDBJ whole genome shotgun (WGS) entry which is preliminary data.</text>
</comment>
<name>A0ABV4TC37_9FLAO</name>
<evidence type="ECO:0000256" key="5">
    <source>
        <dbReference type="ARBA" id="ARBA00022692"/>
    </source>
</evidence>
<keyword evidence="8" id="KW-0472">Membrane</keyword>
<evidence type="ECO:0000313" key="11">
    <source>
        <dbReference type="Proteomes" id="UP001574169"/>
    </source>
</evidence>
<dbReference type="RefSeq" id="WP_373406629.1">
    <property type="nucleotide sequence ID" value="NZ_JBCFQL010000009.1"/>
</dbReference>
<gene>
    <name evidence="10" type="ORF">AAGV28_09750</name>
</gene>
<proteinExistence type="inferred from homology"/>
<dbReference type="PANTHER" id="PTHR38762">
    <property type="entry name" value="CRYPTIC OUTER MEMBRANE PORIN BGLH-RELATED"/>
    <property type="match status" value="1"/>
</dbReference>
<evidence type="ECO:0000256" key="9">
    <source>
        <dbReference type="ARBA" id="ARBA00023237"/>
    </source>
</evidence>
<accession>A0ABV4TC37</accession>
<evidence type="ECO:0000256" key="3">
    <source>
        <dbReference type="ARBA" id="ARBA00022448"/>
    </source>
</evidence>
<dbReference type="Gene3D" id="2.40.170.10">
    <property type="entry name" value="Porin, LamB type"/>
    <property type="match status" value="1"/>
</dbReference>
<evidence type="ECO:0000256" key="8">
    <source>
        <dbReference type="ARBA" id="ARBA00023136"/>
    </source>
</evidence>
<keyword evidence="4" id="KW-1134">Transmembrane beta strand</keyword>
<dbReference type="Pfam" id="PF02264">
    <property type="entry name" value="LamB"/>
    <property type="match status" value="1"/>
</dbReference>
<sequence>MKINYIFSSHFSIKTTKWIVLLCGIAINTKAQVVINNTNFSMGTTGRIGVGLSPNGEGNNWKPLNLSGQGSLGGRMEQVDYIDILPAIHFTPNSIGQDSINITFQMRLGMYSANGQFVGNVSSRSNNGLTFILPEAYIEATNILGSKWSAWAGSRFRRYDDIHISDYFYFDDHSAQGFGVKYKNTELSMLMPASSDSTGVYPYNYEVTVAGATNPVIRQRMVWIGEHSIPLKNNSTIKLLSEFHYVSKSSDEASKNYPSDKGWVAGIKYNSPFKTEKPGSFNQISARYGSGIANGGDNGNTFTWATYGAPDDAGKYTKAYSFTMVEHFLLNISNRFSINGYGVFTKSKGGSSSTNTDEYFNGNQFYNRKTDFVVGLRNFYYVTNWFHLLQEVHYSVRKDGDNPEASMWKCTLAPTIVPLGQRDPWSRPHIRLVATLARYNDYARDHNYSPYLQINQKRWGSYIGVRTEWWLF</sequence>
<keyword evidence="6" id="KW-0406">Ion transport</keyword>
<organism evidence="10 11">
    <name type="scientific">Flavobacterium zubiriense</name>
    <dbReference type="NCBI Taxonomy" id="3138075"/>
    <lineage>
        <taxon>Bacteria</taxon>
        <taxon>Pseudomonadati</taxon>
        <taxon>Bacteroidota</taxon>
        <taxon>Flavobacteriia</taxon>
        <taxon>Flavobacteriales</taxon>
        <taxon>Flavobacteriaceae</taxon>
        <taxon>Flavobacterium</taxon>
    </lineage>
</organism>
<evidence type="ECO:0000256" key="1">
    <source>
        <dbReference type="ARBA" id="ARBA00004571"/>
    </source>
</evidence>
<comment type="subcellular location">
    <subcellularLocation>
        <location evidence="1">Cell outer membrane</location>
        <topology evidence="1">Multi-pass membrane protein</topology>
    </subcellularLocation>
</comment>
<keyword evidence="9" id="KW-0998">Cell outer membrane</keyword>
<protein>
    <submittedName>
        <fullName evidence="10">Carbohydrate porin</fullName>
    </submittedName>
</protein>
<keyword evidence="11" id="KW-1185">Reference proteome</keyword>
<dbReference type="InterPro" id="IPR036998">
    <property type="entry name" value="Porin_LamB_sf"/>
</dbReference>
<dbReference type="InterPro" id="IPR003192">
    <property type="entry name" value="Porin_LamB"/>
</dbReference>
<dbReference type="Proteomes" id="UP001574169">
    <property type="component" value="Unassembled WGS sequence"/>
</dbReference>
<dbReference type="PANTHER" id="PTHR38762:SF1">
    <property type="entry name" value="CRYPTIC OUTER MEMBRANE PORIN BGLH-RELATED"/>
    <property type="match status" value="1"/>
</dbReference>
<comment type="similarity">
    <text evidence="2">Belongs to the porin LamB (TC 1.B.3) family.</text>
</comment>
<evidence type="ECO:0000256" key="7">
    <source>
        <dbReference type="ARBA" id="ARBA00023114"/>
    </source>
</evidence>
<keyword evidence="5" id="KW-0812">Transmembrane</keyword>